<dbReference type="Gene3D" id="3.30.310.10">
    <property type="entry name" value="TATA-Binding Protein"/>
    <property type="match status" value="1"/>
</dbReference>
<evidence type="ECO:0000256" key="5">
    <source>
        <dbReference type="ARBA" id="ARBA00023136"/>
    </source>
</evidence>
<accession>A0ABQ9XMS4</accession>
<comment type="similarity">
    <text evidence="2 6">Belongs to the adaptor complexes large subunit family.</text>
</comment>
<evidence type="ECO:0000256" key="1">
    <source>
        <dbReference type="ARBA" id="ARBA00004308"/>
    </source>
</evidence>
<evidence type="ECO:0000256" key="2">
    <source>
        <dbReference type="ARBA" id="ARBA00006613"/>
    </source>
</evidence>
<dbReference type="InterPro" id="IPR016024">
    <property type="entry name" value="ARM-type_fold"/>
</dbReference>
<dbReference type="Pfam" id="PF09066">
    <property type="entry name" value="B2-adapt-app_C"/>
    <property type="match status" value="1"/>
</dbReference>
<feature type="domain" description="Beta-adaptin appendage C-terminal subdomain" evidence="8">
    <location>
        <begin position="679"/>
        <end position="788"/>
    </location>
</feature>
<proteinExistence type="inferred from homology"/>
<keyword evidence="5 6" id="KW-0472">Membrane</keyword>
<comment type="subcellular location">
    <subcellularLocation>
        <location evidence="1">Endomembrane system</location>
    </subcellularLocation>
</comment>
<dbReference type="SUPFAM" id="SSF48371">
    <property type="entry name" value="ARM repeat"/>
    <property type="match status" value="1"/>
</dbReference>
<reference evidence="9 10" key="1">
    <citation type="journal article" date="2022" name="bioRxiv">
        <title>Genomics of Preaxostyla Flagellates Illuminates Evolutionary Transitions and the Path Towards Mitochondrial Loss.</title>
        <authorList>
            <person name="Novak L.V.F."/>
            <person name="Treitli S.C."/>
            <person name="Pyrih J."/>
            <person name="Halakuc P."/>
            <person name="Pipaliya S.V."/>
            <person name="Vacek V."/>
            <person name="Brzon O."/>
            <person name="Soukal P."/>
            <person name="Eme L."/>
            <person name="Dacks J.B."/>
            <person name="Karnkowska A."/>
            <person name="Elias M."/>
            <person name="Hampl V."/>
        </authorList>
    </citation>
    <scope>NUCLEOTIDE SEQUENCE [LARGE SCALE GENOMIC DNA]</scope>
    <source>
        <strain evidence="9">NAU3</strain>
        <tissue evidence="9">Gut</tissue>
    </source>
</reference>
<dbReference type="Pfam" id="PF01602">
    <property type="entry name" value="Adaptin_N"/>
    <property type="match status" value="1"/>
</dbReference>
<dbReference type="Gene3D" id="1.25.10.10">
    <property type="entry name" value="Leucine-rich Repeat Variant"/>
    <property type="match status" value="1"/>
</dbReference>
<dbReference type="InterPro" id="IPR002553">
    <property type="entry name" value="Clathrin/coatomer_adapt-like_N"/>
</dbReference>
<dbReference type="PANTHER" id="PTHR11134">
    <property type="entry name" value="ADAPTOR COMPLEX SUBUNIT BETA FAMILY MEMBER"/>
    <property type="match status" value="1"/>
</dbReference>
<keyword evidence="4 6" id="KW-0653">Protein transport</keyword>
<evidence type="ECO:0000313" key="10">
    <source>
        <dbReference type="Proteomes" id="UP001281761"/>
    </source>
</evidence>
<comment type="caution">
    <text evidence="9">The sequence shown here is derived from an EMBL/GenBank/DDBJ whole genome shotgun (WGS) entry which is preliminary data.</text>
</comment>
<dbReference type="InterPro" id="IPR026739">
    <property type="entry name" value="AP_beta"/>
</dbReference>
<dbReference type="Proteomes" id="UP001281761">
    <property type="component" value="Unassembled WGS sequence"/>
</dbReference>
<evidence type="ECO:0000256" key="7">
    <source>
        <dbReference type="SAM" id="MobiDB-lite"/>
    </source>
</evidence>
<feature type="region of interest" description="Disordered" evidence="7">
    <location>
        <begin position="638"/>
        <end position="658"/>
    </location>
</feature>
<dbReference type="PIRSF" id="PIRSF002291">
    <property type="entry name" value="AP_complex_beta"/>
    <property type="match status" value="1"/>
</dbReference>
<name>A0ABQ9XMS4_9EUKA</name>
<evidence type="ECO:0000256" key="4">
    <source>
        <dbReference type="ARBA" id="ARBA00022927"/>
    </source>
</evidence>
<dbReference type="InterPro" id="IPR011989">
    <property type="entry name" value="ARM-like"/>
</dbReference>
<evidence type="ECO:0000256" key="6">
    <source>
        <dbReference type="PIRNR" id="PIRNR002291"/>
    </source>
</evidence>
<dbReference type="SMART" id="SM01020">
    <property type="entry name" value="B2-adapt-app_C"/>
    <property type="match status" value="1"/>
</dbReference>
<protein>
    <recommendedName>
        <fullName evidence="6">AP complex subunit beta</fullName>
    </recommendedName>
</protein>
<keyword evidence="3 6" id="KW-0813">Transport</keyword>
<evidence type="ECO:0000256" key="3">
    <source>
        <dbReference type="ARBA" id="ARBA00022448"/>
    </source>
</evidence>
<sequence>MAYRAEEKDSKSAVQITKGEVTAIRAILKDSEIMRNPKQRQHTFSRVMFYVSQGINMSPLFSDMIIHAATKDFVEKKLIYQYLTYYAPSNEDKALLCINTFQKDFQSNNPQIRGLALKSLSSLRVQSLNEYIIPCITAGLTDMSPYVRSVAVIACLKTFYFARDFFDEQKYLEKLFEMARDSDPTVSGNCISALNELLGFTTSAPTTLSSQHITKSLIIYLLGRLDSYNEWHMQAVLRFVKRYKPTSEDEMFDIMNLLDIYFRSNNAGLVIAVAEIFLEYSSTDSQLSNAVIKRLVDPLITMVISGNPEVAFVAIKFILSFEHRLPGSFVKHHQVFYFKWNDPVYLKQAKLTILREIVNEQNWRPILQELEQYSIDALVGAQVIDTIGFVGIKIPDSFGVISRIITDTLQFEQQSTTSAAIITVRDILRRYPSAYPQFIPLIGQHFYSFETNEAKCALIFLIGHFGEHIPSSPYLLEPFVERVADELSEANPLPFVDIHISLLNATTRLFFFRPKEVQPLLGKLLGDIISTAAQGVVRDSALVVYRMLSQPDGYAKTQSVFAPDSIAESRFQRMLSGEEEGVALIGASFAEEEAGTQDEVWREWGSLSTVYNHPEDYFTRPPVLSVLFNRQLRQAEKEATVRREHEERAKREQAEKDRVEQEELARRLAEQALVSEPQFLRKAACSPQDFQRLWKELPEAASEELPLSDPIDVAEWKGKVDRSEFTLIACGGNAQNLKMFIYGKSSSADVVLADVRGNGQTEMLTCTVHSKNEDLASQFAMSILTILTD</sequence>
<dbReference type="InterPro" id="IPR015151">
    <property type="entry name" value="B-adaptin_app_sub_C"/>
</dbReference>
<evidence type="ECO:0000259" key="8">
    <source>
        <dbReference type="SMART" id="SM01020"/>
    </source>
</evidence>
<dbReference type="EMBL" id="JARBJD010000111">
    <property type="protein sequence ID" value="KAK2951912.1"/>
    <property type="molecule type" value="Genomic_DNA"/>
</dbReference>
<keyword evidence="10" id="KW-1185">Reference proteome</keyword>
<evidence type="ECO:0000313" key="9">
    <source>
        <dbReference type="EMBL" id="KAK2951912.1"/>
    </source>
</evidence>
<dbReference type="InterPro" id="IPR016342">
    <property type="entry name" value="AP_complex_bsu_1_2_4"/>
</dbReference>
<gene>
    <name evidence="9" type="ORF">BLNAU_13148</name>
</gene>
<organism evidence="9 10">
    <name type="scientific">Blattamonas nauphoetae</name>
    <dbReference type="NCBI Taxonomy" id="2049346"/>
    <lineage>
        <taxon>Eukaryota</taxon>
        <taxon>Metamonada</taxon>
        <taxon>Preaxostyla</taxon>
        <taxon>Oxymonadida</taxon>
        <taxon>Blattamonas</taxon>
    </lineage>
</organism>
<dbReference type="InterPro" id="IPR012295">
    <property type="entry name" value="TBP_dom_sf"/>
</dbReference>